<keyword evidence="3" id="KW-1185">Reference proteome</keyword>
<sequence length="141" mass="15045">MRYEPVIPIVAVASLVATQAAFADPASDSAEAQAIQRLASADIQKQLGKPAELRVQALHSSGEWAFVFATMIKPDGQDFDYDGTEWAAAAEHGGKSTRYAGLFHNVGGTWQLTASAVGPTDTAWTPWSSQYGAPSEIFQTN</sequence>
<dbReference type="STRING" id="679197.HMPREF9336_01625"/>
<protein>
    <submittedName>
        <fullName evidence="2">Uncharacterized protein</fullName>
    </submittedName>
</protein>
<name>E5XQ53_SEGRC</name>
<gene>
    <name evidence="2" type="ORF">HMPREF9336_01625</name>
</gene>
<accession>E5XQ53</accession>
<keyword evidence="1" id="KW-0732">Signal</keyword>
<feature type="signal peptide" evidence="1">
    <location>
        <begin position="1"/>
        <end position="23"/>
    </location>
</feature>
<dbReference type="RefSeq" id="WP_007469253.1">
    <property type="nucleotide sequence ID" value="NZ_KI391953.1"/>
</dbReference>
<evidence type="ECO:0000313" key="2">
    <source>
        <dbReference type="EMBL" id="EFV13526.1"/>
    </source>
</evidence>
<evidence type="ECO:0000256" key="1">
    <source>
        <dbReference type="SAM" id="SignalP"/>
    </source>
</evidence>
<evidence type="ECO:0000313" key="3">
    <source>
        <dbReference type="Proteomes" id="UP000004816"/>
    </source>
</evidence>
<dbReference type="Proteomes" id="UP000004816">
    <property type="component" value="Unassembled WGS sequence"/>
</dbReference>
<comment type="caution">
    <text evidence="2">The sequence shown here is derived from an EMBL/GenBank/DDBJ whole genome shotgun (WGS) entry which is preliminary data.</text>
</comment>
<reference evidence="2 3" key="1">
    <citation type="journal article" date="2011" name="Stand. Genomic Sci.">
        <title>High quality draft genome sequence of Segniliparus rugosus CDC 945(T)= (ATCC BAA-974(T)).</title>
        <authorList>
            <person name="Earl A.M."/>
            <person name="Desjardins C.A."/>
            <person name="Fitzgerald M.G."/>
            <person name="Arachchi H.M."/>
            <person name="Zeng Q."/>
            <person name="Mehta T."/>
            <person name="Griggs A."/>
            <person name="Birren B.W."/>
            <person name="Toney N.C."/>
            <person name="Carr J."/>
            <person name="Posey J."/>
            <person name="Butler W.R."/>
        </authorList>
    </citation>
    <scope>NUCLEOTIDE SEQUENCE [LARGE SCALE GENOMIC DNA]</scope>
    <source>
        <strain evidence="3">ATCC BAA-974 / DSM 45345 / CCUG 50838 / CIP 108380 / JCM 13579 / CDC 945</strain>
    </source>
</reference>
<dbReference type="eggNOG" id="ENOG50334AI">
    <property type="taxonomic scope" value="Bacteria"/>
</dbReference>
<organism evidence="2 3">
    <name type="scientific">Segniliparus rugosus (strain ATCC BAA-974 / DSM 45345 / CCUG 50838 / CIP 108380 / JCM 13579 / CDC 945)</name>
    <dbReference type="NCBI Taxonomy" id="679197"/>
    <lineage>
        <taxon>Bacteria</taxon>
        <taxon>Bacillati</taxon>
        <taxon>Actinomycetota</taxon>
        <taxon>Actinomycetes</taxon>
        <taxon>Mycobacteriales</taxon>
        <taxon>Segniliparaceae</taxon>
        <taxon>Segniliparus</taxon>
    </lineage>
</organism>
<feature type="chain" id="PRO_5003202880" evidence="1">
    <location>
        <begin position="24"/>
        <end position="141"/>
    </location>
</feature>
<dbReference type="AlphaFoldDB" id="E5XQ53"/>
<proteinExistence type="predicted"/>
<dbReference type="HOGENOM" id="CLU_113277_0_0_11"/>
<dbReference type="EMBL" id="ACZI02000001">
    <property type="protein sequence ID" value="EFV13526.1"/>
    <property type="molecule type" value="Genomic_DNA"/>
</dbReference>